<evidence type="ECO:0000313" key="2">
    <source>
        <dbReference type="EMBL" id="KAF2825495.1"/>
    </source>
</evidence>
<evidence type="ECO:0000313" key="3">
    <source>
        <dbReference type="Proteomes" id="UP000799424"/>
    </source>
</evidence>
<organism evidence="2 3">
    <name type="scientific">Ophiobolus disseminans</name>
    <dbReference type="NCBI Taxonomy" id="1469910"/>
    <lineage>
        <taxon>Eukaryota</taxon>
        <taxon>Fungi</taxon>
        <taxon>Dikarya</taxon>
        <taxon>Ascomycota</taxon>
        <taxon>Pezizomycotina</taxon>
        <taxon>Dothideomycetes</taxon>
        <taxon>Pleosporomycetidae</taxon>
        <taxon>Pleosporales</taxon>
        <taxon>Pleosporineae</taxon>
        <taxon>Phaeosphaeriaceae</taxon>
        <taxon>Ophiobolus</taxon>
    </lineage>
</organism>
<sequence>MFSNAILPATLALATFVSAVPSITTWSEPGQTGANDTSGCTQHCSVQLNGEFGCSGRVDFIGRCAERPIRIESLAVHAPGCAQLKVVYSVDGKQGPGSGSLFVVKGKAPWGKRYTVGGCTNKVGTGRNNCFKDQGTCPVAVKGKNGNLTSEDAFDAVEDDETDV</sequence>
<proteinExistence type="predicted"/>
<gene>
    <name evidence="2" type="ORF">CC86DRAFT_383367</name>
</gene>
<protein>
    <submittedName>
        <fullName evidence="2">Uncharacterized protein</fullName>
    </submittedName>
</protein>
<dbReference type="AlphaFoldDB" id="A0A6A6ZYU8"/>
<dbReference type="EMBL" id="MU006228">
    <property type="protein sequence ID" value="KAF2825495.1"/>
    <property type="molecule type" value="Genomic_DNA"/>
</dbReference>
<feature type="chain" id="PRO_5025477178" evidence="1">
    <location>
        <begin position="20"/>
        <end position="164"/>
    </location>
</feature>
<feature type="signal peptide" evidence="1">
    <location>
        <begin position="1"/>
        <end position="19"/>
    </location>
</feature>
<accession>A0A6A6ZYU8</accession>
<keyword evidence="3" id="KW-1185">Reference proteome</keyword>
<name>A0A6A6ZYU8_9PLEO</name>
<reference evidence="2" key="1">
    <citation type="journal article" date="2020" name="Stud. Mycol.">
        <title>101 Dothideomycetes genomes: a test case for predicting lifestyles and emergence of pathogens.</title>
        <authorList>
            <person name="Haridas S."/>
            <person name="Albert R."/>
            <person name="Binder M."/>
            <person name="Bloem J."/>
            <person name="Labutti K."/>
            <person name="Salamov A."/>
            <person name="Andreopoulos B."/>
            <person name="Baker S."/>
            <person name="Barry K."/>
            <person name="Bills G."/>
            <person name="Bluhm B."/>
            <person name="Cannon C."/>
            <person name="Castanera R."/>
            <person name="Culley D."/>
            <person name="Daum C."/>
            <person name="Ezra D."/>
            <person name="Gonzalez J."/>
            <person name="Henrissat B."/>
            <person name="Kuo A."/>
            <person name="Liang C."/>
            <person name="Lipzen A."/>
            <person name="Lutzoni F."/>
            <person name="Magnuson J."/>
            <person name="Mondo S."/>
            <person name="Nolan M."/>
            <person name="Ohm R."/>
            <person name="Pangilinan J."/>
            <person name="Park H.-J."/>
            <person name="Ramirez L."/>
            <person name="Alfaro M."/>
            <person name="Sun H."/>
            <person name="Tritt A."/>
            <person name="Yoshinaga Y."/>
            <person name="Zwiers L.-H."/>
            <person name="Turgeon B."/>
            <person name="Goodwin S."/>
            <person name="Spatafora J."/>
            <person name="Crous P."/>
            <person name="Grigoriev I."/>
        </authorList>
    </citation>
    <scope>NUCLEOTIDE SEQUENCE</scope>
    <source>
        <strain evidence="2">CBS 113818</strain>
    </source>
</reference>
<evidence type="ECO:0000256" key="1">
    <source>
        <dbReference type="SAM" id="SignalP"/>
    </source>
</evidence>
<keyword evidence="1" id="KW-0732">Signal</keyword>
<dbReference type="Proteomes" id="UP000799424">
    <property type="component" value="Unassembled WGS sequence"/>
</dbReference>